<feature type="compositionally biased region" description="Acidic residues" evidence="5">
    <location>
        <begin position="1"/>
        <end position="22"/>
    </location>
</feature>
<evidence type="ECO:0000256" key="5">
    <source>
        <dbReference type="SAM" id="MobiDB-lite"/>
    </source>
</evidence>
<dbReference type="EMBL" id="KF887992">
    <property type="protein sequence ID" value="AII79407.1"/>
    <property type="molecule type" value="mRNA"/>
</dbReference>
<comment type="subunit">
    <text evidence="4">Part of a SCF (SKP1-cullin-F-box) protein ligase complex.</text>
</comment>
<evidence type="ECO:0000256" key="4">
    <source>
        <dbReference type="PIRNR" id="PIRNR028729"/>
    </source>
</evidence>
<evidence type="ECO:0000313" key="8">
    <source>
        <dbReference type="EMBL" id="AII79407.1"/>
    </source>
</evidence>
<dbReference type="InterPro" id="IPR001232">
    <property type="entry name" value="SKP1-like"/>
</dbReference>
<gene>
    <name evidence="8" type="primary">SKP1-7</name>
</gene>
<feature type="domain" description="SKP1 component dimerisation" evidence="6">
    <location>
        <begin position="137"/>
        <end position="183"/>
    </location>
</feature>
<feature type="domain" description="SKP1 component POZ" evidence="7">
    <location>
        <begin position="30"/>
        <end position="90"/>
    </location>
</feature>
<dbReference type="GO" id="GO:0016301">
    <property type="term" value="F:kinase activity"/>
    <property type="evidence" value="ECO:0007669"/>
    <property type="project" value="UniProtKB-KW"/>
</dbReference>
<organism evidence="8">
    <name type="scientific">Malus hupehensis</name>
    <name type="common">Chinese crab apple</name>
    <dbReference type="NCBI Taxonomy" id="106556"/>
    <lineage>
        <taxon>Eukaryota</taxon>
        <taxon>Viridiplantae</taxon>
        <taxon>Streptophyta</taxon>
        <taxon>Embryophyta</taxon>
        <taxon>Tracheophyta</taxon>
        <taxon>Spermatophyta</taxon>
        <taxon>Magnoliopsida</taxon>
        <taxon>eudicotyledons</taxon>
        <taxon>Gunneridae</taxon>
        <taxon>Pentapetalae</taxon>
        <taxon>rosids</taxon>
        <taxon>fabids</taxon>
        <taxon>Rosales</taxon>
        <taxon>Rosaceae</taxon>
        <taxon>Amygdaloideae</taxon>
        <taxon>Maleae</taxon>
        <taxon>Malus</taxon>
    </lineage>
</organism>
<sequence length="190" mass="21916">MSTEKEDIEAPDATDTEEEEQSATENYESKKISLKTSDGEIFEIEENVAMQFQTVKTFFQDESVARDMVMPVPNVHSGELVKIIDFCTKSLDLNRKAEHEEVSKKELRKFNNDFVKDETTGNVMELTLTADYLNVDQMLEVLNQCVADRVKNKSVEYVRKLFGVESDFTPEEEQKLRDDYAWAFEGVDED</sequence>
<dbReference type="Gene3D" id="3.30.710.10">
    <property type="entry name" value="Potassium Channel Kv1.1, Chain A"/>
    <property type="match status" value="1"/>
</dbReference>
<dbReference type="AlphaFoldDB" id="A0A076JUD4"/>
<accession>A0A076JUD4</accession>
<dbReference type="InterPro" id="IPR016897">
    <property type="entry name" value="SKP1"/>
</dbReference>
<dbReference type="InterPro" id="IPR016072">
    <property type="entry name" value="Skp1_comp_dimer"/>
</dbReference>
<protein>
    <recommendedName>
        <fullName evidence="4">SKP1-like protein</fullName>
    </recommendedName>
</protein>
<dbReference type="GO" id="GO:0009867">
    <property type="term" value="P:jasmonic acid mediated signaling pathway"/>
    <property type="evidence" value="ECO:0007669"/>
    <property type="project" value="UniProtKB-ARBA"/>
</dbReference>
<dbReference type="SUPFAM" id="SSF81382">
    <property type="entry name" value="Skp1 dimerisation domain-like"/>
    <property type="match status" value="1"/>
</dbReference>
<proteinExistence type="evidence at transcript level"/>
<dbReference type="Pfam" id="PF03931">
    <property type="entry name" value="Skp1_POZ"/>
    <property type="match status" value="1"/>
</dbReference>
<keyword evidence="8" id="KW-0418">Kinase</keyword>
<evidence type="ECO:0000256" key="1">
    <source>
        <dbReference type="ARBA" id="ARBA00004906"/>
    </source>
</evidence>
<evidence type="ECO:0000256" key="2">
    <source>
        <dbReference type="ARBA" id="ARBA00009993"/>
    </source>
</evidence>
<dbReference type="InterPro" id="IPR016073">
    <property type="entry name" value="Skp1_comp_POZ"/>
</dbReference>
<comment type="similarity">
    <text evidence="2 4">Belongs to the SKP1 family.</text>
</comment>
<dbReference type="InterPro" id="IPR036296">
    <property type="entry name" value="SKP1-like_dim_sf"/>
</dbReference>
<comment type="function">
    <text evidence="4">Involved in ubiquitination and subsequent proteasomal degradation of target proteins. Together with CUL1, RBX1 and a F-box protein, it forms a SCF E3 ubiquitin ligase complex. The functional specificity of this complex depends on the type of F-box protein. In the SCF complex, it serves as an adapter that links the F-box protein to CUL1.</text>
</comment>
<dbReference type="Pfam" id="PF01466">
    <property type="entry name" value="Skp1"/>
    <property type="match status" value="1"/>
</dbReference>
<dbReference type="PIRSF" id="PIRSF028729">
    <property type="entry name" value="E3_ubiquit_lig_SCF_Skp"/>
    <property type="match status" value="1"/>
</dbReference>
<reference evidence="8" key="1">
    <citation type="submission" date="2013-11" db="EMBL/GenBank/DDBJ databases">
        <authorList>
            <person name="Yue Z."/>
            <person name="Ma F."/>
        </authorList>
    </citation>
    <scope>NUCLEOTIDE SEQUENCE</scope>
</reference>
<dbReference type="SMART" id="SM00512">
    <property type="entry name" value="Skp1"/>
    <property type="match status" value="1"/>
</dbReference>
<dbReference type="GO" id="GO:0006511">
    <property type="term" value="P:ubiquitin-dependent protein catabolic process"/>
    <property type="evidence" value="ECO:0007669"/>
    <property type="project" value="InterPro"/>
</dbReference>
<name>A0A076JUD4_MALHU</name>
<dbReference type="UniPathway" id="UPA00143"/>
<dbReference type="InterPro" id="IPR011333">
    <property type="entry name" value="SKP1/BTB/POZ_sf"/>
</dbReference>
<evidence type="ECO:0000259" key="6">
    <source>
        <dbReference type="Pfam" id="PF01466"/>
    </source>
</evidence>
<comment type="pathway">
    <text evidence="1 4">Protein modification; protein ubiquitination.</text>
</comment>
<dbReference type="SUPFAM" id="SSF54695">
    <property type="entry name" value="POZ domain"/>
    <property type="match status" value="1"/>
</dbReference>
<keyword evidence="8" id="KW-0808">Transferase</keyword>
<dbReference type="PANTHER" id="PTHR11165">
    <property type="entry name" value="SKP1"/>
    <property type="match status" value="1"/>
</dbReference>
<dbReference type="GO" id="GO:0016567">
    <property type="term" value="P:protein ubiquitination"/>
    <property type="evidence" value="ECO:0007669"/>
    <property type="project" value="UniProtKB-UniRule"/>
</dbReference>
<feature type="region of interest" description="Disordered" evidence="5">
    <location>
        <begin position="1"/>
        <end position="30"/>
    </location>
</feature>
<keyword evidence="3 4" id="KW-0833">Ubl conjugation pathway</keyword>
<evidence type="ECO:0000259" key="7">
    <source>
        <dbReference type="Pfam" id="PF03931"/>
    </source>
</evidence>
<evidence type="ECO:0000256" key="3">
    <source>
        <dbReference type="ARBA" id="ARBA00022786"/>
    </source>
</evidence>